<dbReference type="InterPro" id="IPR016667">
    <property type="entry name" value="Caps_polysacc_synth_CpsB/CapC"/>
</dbReference>
<reference evidence="6" key="2">
    <citation type="submission" date="2021-09" db="EMBL/GenBank/DDBJ databases">
        <authorList>
            <person name="Gilroy R."/>
        </authorList>
    </citation>
    <scope>NUCLEOTIDE SEQUENCE</scope>
    <source>
        <strain evidence="6">ChiSjej5B23-16112</strain>
    </source>
</reference>
<name>A0A921I0V3_9FIRM</name>
<dbReference type="Proteomes" id="UP000769156">
    <property type="component" value="Unassembled WGS sequence"/>
</dbReference>
<dbReference type="GO" id="GO:0030145">
    <property type="term" value="F:manganese ion binding"/>
    <property type="evidence" value="ECO:0007669"/>
    <property type="project" value="InterPro"/>
</dbReference>
<dbReference type="EC" id="3.1.3.48" evidence="2"/>
<evidence type="ECO:0000256" key="4">
    <source>
        <dbReference type="ARBA" id="ARBA00022912"/>
    </source>
</evidence>
<dbReference type="EMBL" id="DYVY01000027">
    <property type="protein sequence ID" value="HJF93441.1"/>
    <property type="molecule type" value="Genomic_DNA"/>
</dbReference>
<comment type="similarity">
    <text evidence="1">Belongs to the metallo-dependent hydrolases superfamily. CpsB/CapC family.</text>
</comment>
<organism evidence="6 7">
    <name type="scientific">Lachnoclostridium phocaeense</name>
    <dbReference type="NCBI Taxonomy" id="1871021"/>
    <lineage>
        <taxon>Bacteria</taxon>
        <taxon>Bacillati</taxon>
        <taxon>Bacillota</taxon>
        <taxon>Clostridia</taxon>
        <taxon>Lachnospirales</taxon>
        <taxon>Lachnospiraceae</taxon>
    </lineage>
</organism>
<dbReference type="InterPro" id="IPR016195">
    <property type="entry name" value="Pol/histidinol_Pase-like"/>
</dbReference>
<evidence type="ECO:0000313" key="7">
    <source>
        <dbReference type="Proteomes" id="UP000769156"/>
    </source>
</evidence>
<protein>
    <recommendedName>
        <fullName evidence="2">protein-tyrosine-phosphatase</fullName>
        <ecNumber evidence="2">3.1.3.48</ecNumber>
    </recommendedName>
</protein>
<comment type="catalytic activity">
    <reaction evidence="5">
        <text>O-phospho-L-tyrosyl-[protein] + H2O = L-tyrosyl-[protein] + phosphate</text>
        <dbReference type="Rhea" id="RHEA:10684"/>
        <dbReference type="Rhea" id="RHEA-COMP:10136"/>
        <dbReference type="Rhea" id="RHEA-COMP:20101"/>
        <dbReference type="ChEBI" id="CHEBI:15377"/>
        <dbReference type="ChEBI" id="CHEBI:43474"/>
        <dbReference type="ChEBI" id="CHEBI:46858"/>
        <dbReference type="ChEBI" id="CHEBI:61978"/>
        <dbReference type="EC" id="3.1.3.48"/>
    </reaction>
</comment>
<evidence type="ECO:0000313" key="6">
    <source>
        <dbReference type="EMBL" id="HJF93441.1"/>
    </source>
</evidence>
<accession>A0A921I0V3</accession>
<evidence type="ECO:0000256" key="5">
    <source>
        <dbReference type="ARBA" id="ARBA00051722"/>
    </source>
</evidence>
<reference evidence="6" key="1">
    <citation type="journal article" date="2021" name="PeerJ">
        <title>Extensive microbial diversity within the chicken gut microbiome revealed by metagenomics and culture.</title>
        <authorList>
            <person name="Gilroy R."/>
            <person name="Ravi A."/>
            <person name="Getino M."/>
            <person name="Pursley I."/>
            <person name="Horton D.L."/>
            <person name="Alikhan N.F."/>
            <person name="Baker D."/>
            <person name="Gharbi K."/>
            <person name="Hall N."/>
            <person name="Watson M."/>
            <person name="Adriaenssens E.M."/>
            <person name="Foster-Nyarko E."/>
            <person name="Jarju S."/>
            <person name="Secka A."/>
            <person name="Antonio M."/>
            <person name="Oren A."/>
            <person name="Chaudhuri R.R."/>
            <person name="La Ragione R."/>
            <person name="Hildebrand F."/>
            <person name="Pallen M.J."/>
        </authorList>
    </citation>
    <scope>NUCLEOTIDE SEQUENCE</scope>
    <source>
        <strain evidence="6">ChiSjej5B23-16112</strain>
    </source>
</reference>
<evidence type="ECO:0000256" key="1">
    <source>
        <dbReference type="ARBA" id="ARBA00005750"/>
    </source>
</evidence>
<dbReference type="Pfam" id="PF19567">
    <property type="entry name" value="CpsB_CapC"/>
    <property type="match status" value="1"/>
</dbReference>
<dbReference type="Gene3D" id="3.20.20.140">
    <property type="entry name" value="Metal-dependent hydrolases"/>
    <property type="match status" value="1"/>
</dbReference>
<comment type="caution">
    <text evidence="6">The sequence shown here is derived from an EMBL/GenBank/DDBJ whole genome shotgun (WGS) entry which is preliminary data.</text>
</comment>
<gene>
    <name evidence="6" type="ORF">K8V82_01440</name>
</gene>
<evidence type="ECO:0000256" key="3">
    <source>
        <dbReference type="ARBA" id="ARBA00022801"/>
    </source>
</evidence>
<dbReference type="GO" id="GO:0004725">
    <property type="term" value="F:protein tyrosine phosphatase activity"/>
    <property type="evidence" value="ECO:0007669"/>
    <property type="project" value="UniProtKB-EC"/>
</dbReference>
<dbReference type="PANTHER" id="PTHR39181:SF1">
    <property type="entry name" value="TYROSINE-PROTEIN PHOSPHATASE YWQE"/>
    <property type="match status" value="1"/>
</dbReference>
<keyword evidence="3" id="KW-0378">Hydrolase</keyword>
<keyword evidence="4" id="KW-0904">Protein phosphatase</keyword>
<dbReference type="PIRSF" id="PIRSF016557">
    <property type="entry name" value="Caps_synth_CpsB"/>
    <property type="match status" value="1"/>
</dbReference>
<dbReference type="PANTHER" id="PTHR39181">
    <property type="entry name" value="TYROSINE-PROTEIN PHOSPHATASE YWQE"/>
    <property type="match status" value="1"/>
</dbReference>
<dbReference type="SUPFAM" id="SSF89550">
    <property type="entry name" value="PHP domain-like"/>
    <property type="match status" value="1"/>
</dbReference>
<proteinExistence type="inferred from homology"/>
<evidence type="ECO:0000256" key="2">
    <source>
        <dbReference type="ARBA" id="ARBA00013064"/>
    </source>
</evidence>
<dbReference type="AlphaFoldDB" id="A0A921I0V3"/>
<sequence>MDRYIDMHCHILPGVDDGAQSMEETQRMLMMAYQEGVRYIIATPHHHPRRGRATPQQLREQLKKVREEAAKISDRLKVFLGTEIYFGQDIPEKLQENSVLTMNRTRYVLVEFSPSDPFEYIHRGIQRIQMKGYIVILAHAERYECLREEFDNVEYLDEMGVLIQVNAGSITGSGGRKLKKFVKALLESEMVFCVGTDAHDNEKRAPHMKKAAEYVKKKYGEDYARRIFFSNAAEMLRKKKRNESRESNKS</sequence>